<name>A0A9Q0FAR5_9ROSI</name>
<evidence type="ECO:0000313" key="3">
    <source>
        <dbReference type="Proteomes" id="UP001141552"/>
    </source>
</evidence>
<accession>A0A9Q0FAR5</accession>
<feature type="region of interest" description="Disordered" evidence="1">
    <location>
        <begin position="152"/>
        <end position="188"/>
    </location>
</feature>
<evidence type="ECO:0008006" key="4">
    <source>
        <dbReference type="Google" id="ProtNLM"/>
    </source>
</evidence>
<organism evidence="2 3">
    <name type="scientific">Turnera subulata</name>
    <dbReference type="NCBI Taxonomy" id="218843"/>
    <lineage>
        <taxon>Eukaryota</taxon>
        <taxon>Viridiplantae</taxon>
        <taxon>Streptophyta</taxon>
        <taxon>Embryophyta</taxon>
        <taxon>Tracheophyta</taxon>
        <taxon>Spermatophyta</taxon>
        <taxon>Magnoliopsida</taxon>
        <taxon>eudicotyledons</taxon>
        <taxon>Gunneridae</taxon>
        <taxon>Pentapetalae</taxon>
        <taxon>rosids</taxon>
        <taxon>fabids</taxon>
        <taxon>Malpighiales</taxon>
        <taxon>Passifloraceae</taxon>
        <taxon>Turnera</taxon>
    </lineage>
</organism>
<reference evidence="2" key="1">
    <citation type="submission" date="2022-02" db="EMBL/GenBank/DDBJ databases">
        <authorList>
            <person name="Henning P.M."/>
            <person name="McCubbin A.G."/>
            <person name="Shore J.S."/>
        </authorList>
    </citation>
    <scope>NUCLEOTIDE SEQUENCE</scope>
    <source>
        <strain evidence="2">F60SS</strain>
        <tissue evidence="2">Leaves</tissue>
    </source>
</reference>
<sequence>MLQFIQQQHDWIPLWFASFKPWENGDRAVNRRCWVEVRGLPLHVWSQECFELIGSAFGSLVRVHSMTEHRQNLSAANLEIITDHGGIIVKALELKVLGQSYNVEVVEGHGKGDLDDSSLSTTVTNSVQYHQEETDGPLPDSDDSAVKGNQSMLNKEVQNSTRSVTGSSSKASPTPTYNPYTPLAVNEDDDDVDGPPGFVPPGFVPMHPVTPLRNVHSPASSLSSHSTSYNPTDPNYIQFLEDRLANAICQARVSTRKKFKGVNTHGNTASAVSSYSSVSRRVHSWLNQSQVETRTVTEVNKAETADIIPEEEARQTVVLGDELRWDRSENSNHATTMAIQLIEKEKHEWSKSKADV</sequence>
<dbReference type="Proteomes" id="UP001141552">
    <property type="component" value="Unassembled WGS sequence"/>
</dbReference>
<dbReference type="PANTHER" id="PTHR34427:SF5">
    <property type="entry name" value="DUF4283 DOMAIN-CONTAINING PROTEIN"/>
    <property type="match status" value="1"/>
</dbReference>
<evidence type="ECO:0000256" key="1">
    <source>
        <dbReference type="SAM" id="MobiDB-lite"/>
    </source>
</evidence>
<evidence type="ECO:0000313" key="2">
    <source>
        <dbReference type="EMBL" id="KAJ4827877.1"/>
    </source>
</evidence>
<comment type="caution">
    <text evidence="2">The sequence shown here is derived from an EMBL/GenBank/DDBJ whole genome shotgun (WGS) entry which is preliminary data.</text>
</comment>
<proteinExistence type="predicted"/>
<gene>
    <name evidence="2" type="ORF">Tsubulata_039670</name>
</gene>
<dbReference type="OrthoDB" id="1817804at2759"/>
<dbReference type="EMBL" id="JAKUCV010006313">
    <property type="protein sequence ID" value="KAJ4827877.1"/>
    <property type="molecule type" value="Genomic_DNA"/>
</dbReference>
<feature type="compositionally biased region" description="Polar residues" evidence="1">
    <location>
        <begin position="152"/>
        <end position="179"/>
    </location>
</feature>
<dbReference type="AlphaFoldDB" id="A0A9Q0FAR5"/>
<reference evidence="2" key="2">
    <citation type="journal article" date="2023" name="Plants (Basel)">
        <title>Annotation of the Turnera subulata (Passifloraceae) Draft Genome Reveals the S-Locus Evolved after the Divergence of Turneroideae from Passifloroideae in a Stepwise Manner.</title>
        <authorList>
            <person name="Henning P.M."/>
            <person name="Roalson E.H."/>
            <person name="Mir W."/>
            <person name="McCubbin A.G."/>
            <person name="Shore J.S."/>
        </authorList>
    </citation>
    <scope>NUCLEOTIDE SEQUENCE</scope>
    <source>
        <strain evidence="2">F60SS</strain>
    </source>
</reference>
<keyword evidence="3" id="KW-1185">Reference proteome</keyword>
<dbReference type="PANTHER" id="PTHR34427">
    <property type="entry name" value="DUF4283 DOMAIN PROTEIN"/>
    <property type="match status" value="1"/>
</dbReference>
<protein>
    <recommendedName>
        <fullName evidence="4">DUF4283 domain-containing protein</fullName>
    </recommendedName>
</protein>